<proteinExistence type="predicted"/>
<reference evidence="1" key="1">
    <citation type="submission" date="2021-07" db="EMBL/GenBank/DDBJ databases">
        <authorList>
            <person name="Durling M."/>
        </authorList>
    </citation>
    <scope>NUCLEOTIDE SEQUENCE</scope>
</reference>
<keyword evidence="2" id="KW-1185">Reference proteome</keyword>
<evidence type="ECO:0000313" key="1">
    <source>
        <dbReference type="EMBL" id="CAG8981445.1"/>
    </source>
</evidence>
<dbReference type="EMBL" id="CAJVRM010000483">
    <property type="protein sequence ID" value="CAG8981445.1"/>
    <property type="molecule type" value="Genomic_DNA"/>
</dbReference>
<protein>
    <submittedName>
        <fullName evidence="1">Uncharacterized protein</fullName>
    </submittedName>
</protein>
<dbReference type="Proteomes" id="UP000701801">
    <property type="component" value="Unassembled WGS sequence"/>
</dbReference>
<gene>
    <name evidence="1" type="ORF">HYALB_00013734</name>
</gene>
<name>A0A9N9LYK1_9HELO</name>
<evidence type="ECO:0000313" key="2">
    <source>
        <dbReference type="Proteomes" id="UP000701801"/>
    </source>
</evidence>
<dbReference type="AlphaFoldDB" id="A0A9N9LYK1"/>
<accession>A0A9N9LYK1</accession>
<sequence length="173" mass="18692">MSNHGYASPCASVKDSDQVTTLPVKVACTGTAMYFACPVNQVGGSLRGDDARSFLDSPITALSTAGMLQYPHFIPENEGEWPGEGIQLLVPQPGLPHVQGSRFLGEFGLEFRCVVKAGRPRPGNACHLYKCPKNVKIWRPGLLQVIDVNIAVIQLPLAAEEEGRQQGYCKQGI</sequence>
<organism evidence="1 2">
    <name type="scientific">Hymenoscyphus albidus</name>
    <dbReference type="NCBI Taxonomy" id="595503"/>
    <lineage>
        <taxon>Eukaryota</taxon>
        <taxon>Fungi</taxon>
        <taxon>Dikarya</taxon>
        <taxon>Ascomycota</taxon>
        <taxon>Pezizomycotina</taxon>
        <taxon>Leotiomycetes</taxon>
        <taxon>Helotiales</taxon>
        <taxon>Helotiaceae</taxon>
        <taxon>Hymenoscyphus</taxon>
    </lineage>
</organism>
<comment type="caution">
    <text evidence="1">The sequence shown here is derived from an EMBL/GenBank/DDBJ whole genome shotgun (WGS) entry which is preliminary data.</text>
</comment>